<accession>A0AAD8F0W7</accession>
<comment type="caution">
    <text evidence="1">The sequence shown here is derived from an EMBL/GenBank/DDBJ whole genome shotgun (WGS) entry which is preliminary data.</text>
</comment>
<keyword evidence="2" id="KW-1185">Reference proteome</keyword>
<evidence type="ECO:0000313" key="1">
    <source>
        <dbReference type="EMBL" id="KAK0047165.1"/>
    </source>
</evidence>
<gene>
    <name evidence="1" type="ORF">Bpfe_023436</name>
</gene>
<evidence type="ECO:0000313" key="2">
    <source>
        <dbReference type="Proteomes" id="UP001233172"/>
    </source>
</evidence>
<dbReference type="EMBL" id="JASAOG010000155">
    <property type="protein sequence ID" value="KAK0047165.1"/>
    <property type="molecule type" value="Genomic_DNA"/>
</dbReference>
<proteinExistence type="predicted"/>
<name>A0AAD8F0W7_BIOPF</name>
<dbReference type="Proteomes" id="UP001233172">
    <property type="component" value="Unassembled WGS sequence"/>
</dbReference>
<dbReference type="AlphaFoldDB" id="A0AAD8F0W7"/>
<organism evidence="1 2">
    <name type="scientific">Biomphalaria pfeifferi</name>
    <name type="common">Bloodfluke planorb</name>
    <name type="synonym">Freshwater snail</name>
    <dbReference type="NCBI Taxonomy" id="112525"/>
    <lineage>
        <taxon>Eukaryota</taxon>
        <taxon>Metazoa</taxon>
        <taxon>Spiralia</taxon>
        <taxon>Lophotrochozoa</taxon>
        <taxon>Mollusca</taxon>
        <taxon>Gastropoda</taxon>
        <taxon>Heterobranchia</taxon>
        <taxon>Euthyneura</taxon>
        <taxon>Panpulmonata</taxon>
        <taxon>Hygrophila</taxon>
        <taxon>Lymnaeoidea</taxon>
        <taxon>Planorbidae</taxon>
        <taxon>Biomphalaria</taxon>
    </lineage>
</organism>
<sequence>VSEPVADVTVPMSRLPYAPLSQTFTSIPPPPLFPDPPPPQRATVSPSNSVLKWLLFMDAIDQ</sequence>
<reference evidence="1" key="1">
    <citation type="journal article" date="2023" name="PLoS Negl. Trop. Dis.">
        <title>A genome sequence for Biomphalaria pfeifferi, the major vector snail for the human-infecting parasite Schistosoma mansoni.</title>
        <authorList>
            <person name="Bu L."/>
            <person name="Lu L."/>
            <person name="Laidemitt M.R."/>
            <person name="Zhang S.M."/>
            <person name="Mutuku M."/>
            <person name="Mkoji G."/>
            <person name="Steinauer M."/>
            <person name="Loker E.S."/>
        </authorList>
    </citation>
    <scope>NUCLEOTIDE SEQUENCE</scope>
    <source>
        <strain evidence="1">KasaAsao</strain>
    </source>
</reference>
<protein>
    <submittedName>
        <fullName evidence="1">Uncharacterized protein</fullName>
    </submittedName>
</protein>
<feature type="non-terminal residue" evidence="1">
    <location>
        <position position="1"/>
    </location>
</feature>
<reference evidence="1" key="2">
    <citation type="submission" date="2023-04" db="EMBL/GenBank/DDBJ databases">
        <authorList>
            <person name="Bu L."/>
            <person name="Lu L."/>
            <person name="Laidemitt M.R."/>
            <person name="Zhang S.M."/>
            <person name="Mutuku M."/>
            <person name="Mkoji G."/>
            <person name="Steinauer M."/>
            <person name="Loker E.S."/>
        </authorList>
    </citation>
    <scope>NUCLEOTIDE SEQUENCE</scope>
    <source>
        <strain evidence="1">KasaAsao</strain>
        <tissue evidence="1">Whole Snail</tissue>
    </source>
</reference>